<sequence>MARGAGTRIRRAERAPPLHRSRMQRATEGGEMEARDC</sequence>
<proteinExistence type="predicted"/>
<dbReference type="EMBL" id="JTDY01005743">
    <property type="protein sequence ID" value="KOB66675.1"/>
    <property type="molecule type" value="Genomic_DNA"/>
</dbReference>
<gene>
    <name evidence="2" type="ORF">OBRU01_20916</name>
</gene>
<comment type="caution">
    <text evidence="2">The sequence shown here is derived from an EMBL/GenBank/DDBJ whole genome shotgun (WGS) entry which is preliminary data.</text>
</comment>
<keyword evidence="3" id="KW-1185">Reference proteome</keyword>
<evidence type="ECO:0000256" key="1">
    <source>
        <dbReference type="SAM" id="MobiDB-lite"/>
    </source>
</evidence>
<dbReference type="AlphaFoldDB" id="A0A0L7KUA6"/>
<name>A0A0L7KUA6_OPEBR</name>
<feature type="non-terminal residue" evidence="2">
    <location>
        <position position="1"/>
    </location>
</feature>
<evidence type="ECO:0000313" key="3">
    <source>
        <dbReference type="Proteomes" id="UP000037510"/>
    </source>
</evidence>
<accession>A0A0L7KUA6</accession>
<organism evidence="2 3">
    <name type="scientific">Operophtera brumata</name>
    <name type="common">Winter moth</name>
    <name type="synonym">Phalaena brumata</name>
    <dbReference type="NCBI Taxonomy" id="104452"/>
    <lineage>
        <taxon>Eukaryota</taxon>
        <taxon>Metazoa</taxon>
        <taxon>Ecdysozoa</taxon>
        <taxon>Arthropoda</taxon>
        <taxon>Hexapoda</taxon>
        <taxon>Insecta</taxon>
        <taxon>Pterygota</taxon>
        <taxon>Neoptera</taxon>
        <taxon>Endopterygota</taxon>
        <taxon>Lepidoptera</taxon>
        <taxon>Glossata</taxon>
        <taxon>Ditrysia</taxon>
        <taxon>Geometroidea</taxon>
        <taxon>Geometridae</taxon>
        <taxon>Larentiinae</taxon>
        <taxon>Operophtera</taxon>
    </lineage>
</organism>
<evidence type="ECO:0000313" key="2">
    <source>
        <dbReference type="EMBL" id="KOB66675.1"/>
    </source>
</evidence>
<protein>
    <submittedName>
        <fullName evidence="2">Uncharacterized protein</fullName>
    </submittedName>
</protein>
<reference evidence="2 3" key="1">
    <citation type="journal article" date="2015" name="Genome Biol. Evol.">
        <title>The genome of winter moth (Operophtera brumata) provides a genomic perspective on sexual dimorphism and phenology.</title>
        <authorList>
            <person name="Derks M.F."/>
            <person name="Smit S."/>
            <person name="Salis L."/>
            <person name="Schijlen E."/>
            <person name="Bossers A."/>
            <person name="Mateman C."/>
            <person name="Pijl A.S."/>
            <person name="de Ridder D."/>
            <person name="Groenen M.A."/>
            <person name="Visser M.E."/>
            <person name="Megens H.J."/>
        </authorList>
    </citation>
    <scope>NUCLEOTIDE SEQUENCE [LARGE SCALE GENOMIC DNA]</scope>
    <source>
        <strain evidence="2">WM2013NL</strain>
        <tissue evidence="2">Head and thorax</tissue>
    </source>
</reference>
<feature type="region of interest" description="Disordered" evidence="1">
    <location>
        <begin position="1"/>
        <end position="37"/>
    </location>
</feature>
<dbReference type="Proteomes" id="UP000037510">
    <property type="component" value="Unassembled WGS sequence"/>
</dbReference>